<evidence type="ECO:0000256" key="16">
    <source>
        <dbReference type="ARBA" id="ARBA00023136"/>
    </source>
</evidence>
<feature type="transmembrane region" description="Helical" evidence="21">
    <location>
        <begin position="682"/>
        <end position="700"/>
    </location>
</feature>
<keyword evidence="25" id="KW-1185">Reference proteome</keyword>
<dbReference type="PROSITE" id="PS00108">
    <property type="entry name" value="PROTEIN_KINASE_ST"/>
    <property type="match status" value="1"/>
</dbReference>
<evidence type="ECO:0000256" key="22">
    <source>
        <dbReference type="SAM" id="SignalP"/>
    </source>
</evidence>
<keyword evidence="15 21" id="KW-1133">Transmembrane helix</keyword>
<evidence type="ECO:0000256" key="5">
    <source>
        <dbReference type="ARBA" id="ARBA00022527"/>
    </source>
</evidence>
<organism evidence="24 25">
    <name type="scientific">Olea europaea subsp. europaea</name>
    <dbReference type="NCBI Taxonomy" id="158383"/>
    <lineage>
        <taxon>Eukaryota</taxon>
        <taxon>Viridiplantae</taxon>
        <taxon>Streptophyta</taxon>
        <taxon>Embryophyta</taxon>
        <taxon>Tracheophyta</taxon>
        <taxon>Spermatophyta</taxon>
        <taxon>Magnoliopsida</taxon>
        <taxon>eudicotyledons</taxon>
        <taxon>Gunneridae</taxon>
        <taxon>Pentapetalae</taxon>
        <taxon>asterids</taxon>
        <taxon>lamiids</taxon>
        <taxon>Lamiales</taxon>
        <taxon>Oleaceae</taxon>
        <taxon>Oleeae</taxon>
        <taxon>Olea</taxon>
    </lineage>
</organism>
<keyword evidence="18" id="KW-0325">Glycoprotein</keyword>
<evidence type="ECO:0000256" key="10">
    <source>
        <dbReference type="ARBA" id="ARBA00022729"/>
    </source>
</evidence>
<dbReference type="Gene3D" id="3.80.10.10">
    <property type="entry name" value="Ribonuclease Inhibitor"/>
    <property type="match status" value="4"/>
</dbReference>
<reference evidence="24 25" key="1">
    <citation type="submission" date="2019-12" db="EMBL/GenBank/DDBJ databases">
        <authorList>
            <person name="Alioto T."/>
            <person name="Alioto T."/>
            <person name="Gomez Garrido J."/>
        </authorList>
    </citation>
    <scope>NUCLEOTIDE SEQUENCE [LARGE SCALE GENOMIC DNA]</scope>
</reference>
<dbReference type="Gene3D" id="3.30.200.20">
    <property type="entry name" value="Phosphorylase Kinase, domain 1"/>
    <property type="match status" value="1"/>
</dbReference>
<keyword evidence="6" id="KW-0597">Phosphoprotein</keyword>
<evidence type="ECO:0000256" key="9">
    <source>
        <dbReference type="ARBA" id="ARBA00022692"/>
    </source>
</evidence>
<evidence type="ECO:0000313" key="25">
    <source>
        <dbReference type="Proteomes" id="UP000594638"/>
    </source>
</evidence>
<dbReference type="GO" id="GO:0051707">
    <property type="term" value="P:response to other organism"/>
    <property type="evidence" value="ECO:0007669"/>
    <property type="project" value="UniProtKB-ARBA"/>
</dbReference>
<evidence type="ECO:0000256" key="11">
    <source>
        <dbReference type="ARBA" id="ARBA00022737"/>
    </source>
</evidence>
<evidence type="ECO:0000256" key="21">
    <source>
        <dbReference type="SAM" id="Phobius"/>
    </source>
</evidence>
<keyword evidence="8" id="KW-0808">Transferase</keyword>
<keyword evidence="7" id="KW-0433">Leucine-rich repeat</keyword>
<dbReference type="PROSITE" id="PS50011">
    <property type="entry name" value="PROTEIN_KINASE_DOM"/>
    <property type="match status" value="1"/>
</dbReference>
<evidence type="ECO:0000256" key="6">
    <source>
        <dbReference type="ARBA" id="ARBA00022553"/>
    </source>
</evidence>
<comment type="catalytic activity">
    <reaction evidence="19">
        <text>L-threonyl-[protein] + ATP = O-phospho-L-threonyl-[protein] + ADP + H(+)</text>
        <dbReference type="Rhea" id="RHEA:46608"/>
        <dbReference type="Rhea" id="RHEA-COMP:11060"/>
        <dbReference type="Rhea" id="RHEA-COMP:11605"/>
        <dbReference type="ChEBI" id="CHEBI:15378"/>
        <dbReference type="ChEBI" id="CHEBI:30013"/>
        <dbReference type="ChEBI" id="CHEBI:30616"/>
        <dbReference type="ChEBI" id="CHEBI:61977"/>
        <dbReference type="ChEBI" id="CHEBI:456216"/>
        <dbReference type="EC" id="2.7.11.1"/>
    </reaction>
</comment>
<dbReference type="InterPro" id="IPR008271">
    <property type="entry name" value="Ser/Thr_kinase_AS"/>
</dbReference>
<dbReference type="SUPFAM" id="SSF52047">
    <property type="entry name" value="RNI-like"/>
    <property type="match status" value="2"/>
</dbReference>
<comment type="caution">
    <text evidence="24">The sequence shown here is derived from an EMBL/GenBank/DDBJ whole genome shotgun (WGS) entry which is preliminary data.</text>
</comment>
<keyword evidence="9 21" id="KW-0812">Transmembrane</keyword>
<dbReference type="EMBL" id="CACTIH010007847">
    <property type="protein sequence ID" value="CAA3018462.1"/>
    <property type="molecule type" value="Genomic_DNA"/>
</dbReference>
<dbReference type="GO" id="GO:0005886">
    <property type="term" value="C:plasma membrane"/>
    <property type="evidence" value="ECO:0007669"/>
    <property type="project" value="UniProtKB-SubCell"/>
</dbReference>
<dbReference type="Pfam" id="PF00069">
    <property type="entry name" value="Pkinase"/>
    <property type="match status" value="1"/>
</dbReference>
<dbReference type="FunFam" id="3.30.200.20:FF:000661">
    <property type="entry name" value="Serine-threonine protein kinase plant-type"/>
    <property type="match status" value="1"/>
</dbReference>
<feature type="signal peptide" evidence="22">
    <location>
        <begin position="1"/>
        <end position="21"/>
    </location>
</feature>
<evidence type="ECO:0000256" key="12">
    <source>
        <dbReference type="ARBA" id="ARBA00022741"/>
    </source>
</evidence>
<dbReference type="FunFam" id="3.80.10.10:FF:000095">
    <property type="entry name" value="LRR receptor-like serine/threonine-protein kinase GSO1"/>
    <property type="match status" value="2"/>
</dbReference>
<comment type="subcellular location">
    <subcellularLocation>
        <location evidence="1">Cell membrane</location>
        <topology evidence="1">Single-pass membrane protein</topology>
    </subcellularLocation>
</comment>
<evidence type="ECO:0000256" key="2">
    <source>
        <dbReference type="ARBA" id="ARBA00008684"/>
    </source>
</evidence>
<comment type="catalytic activity">
    <reaction evidence="20">
        <text>L-seryl-[protein] + ATP = O-phospho-L-seryl-[protein] + ADP + H(+)</text>
        <dbReference type="Rhea" id="RHEA:17989"/>
        <dbReference type="Rhea" id="RHEA-COMP:9863"/>
        <dbReference type="Rhea" id="RHEA-COMP:11604"/>
        <dbReference type="ChEBI" id="CHEBI:15378"/>
        <dbReference type="ChEBI" id="CHEBI:29999"/>
        <dbReference type="ChEBI" id="CHEBI:30616"/>
        <dbReference type="ChEBI" id="CHEBI:83421"/>
        <dbReference type="ChEBI" id="CHEBI:456216"/>
        <dbReference type="EC" id="2.7.11.1"/>
    </reaction>
</comment>
<evidence type="ECO:0000313" key="24">
    <source>
        <dbReference type="EMBL" id="CAA3018462.1"/>
    </source>
</evidence>
<dbReference type="SMART" id="SM00220">
    <property type="entry name" value="S_TKc"/>
    <property type="match status" value="1"/>
</dbReference>
<sequence>MGKNVIFTLLAMLYLLMCVVASFVSSTDEYALLALKSQITSDSNEILAKNWSQGASCCNWIGITCGRRHQRVRGLNIANMGLRGTIAKEIGQLSFLRSLNISNNSFHGFIPNEMGNLSQLREIEMQDNELNGSIPTSFGFLKSLRNLNLFQNRLSGEIPNRIFNLSYLVKISFGNNSLSGNLPIDICNNLPKLETLIISSNQISGNIPPSLGRCTNLKLLSLSRNFFTGGIPMEIGNMSKLQYLRLGMNNLTEFLGLSFNKLEGEIPISIFKLSMFQVLDLAFNRISGSLPSAIPNGLLDLKGLYLGVNQLSGEIPDYISNFSKLTTLDLGDNSFSGSVPMNLGNFRDLQYLHLEDNQLKNDASKLELDFLISLTNCTLLKYIVISENLFDGMLPKALGNLSAYLEVFHAYSCGIKGVIPSEIGNMSNLIWLEMGGNDLTGTIPGTLSQMKKLQSLGLSDNKLRGSIPDNLCDLVNLFRINLEKNKLSQQLPTCLGNLTFLQEINLSYNSLTSTIPSTLWTSKEIQKMDLSFNLLNGSLAKEIRNMKSMRELYLSGNQFSGEIPSTIGKLQNLVNLSLSNNQLHGPIPESFGNLIALQYLDLSKNNLYGLIPKSLEKLKYLVYFNVSFNELSGKIPNEGLFKNLTSDSFKGNRELCGGSQFKVMACKDNTTRPSTKSTVLKYILPSIALAICLAIIFIYLMRRRKNTLLPAQSTIMTVKRISYFDILNATNKFDEENVIGKGSIGLVYKGIFSDGMISAIKVFNLDLESAQTSFDTECHILCNIRHRNLVKVISCCTNSDLKALVLEYMPNGNLSKWLYSCDYYLNITQRLEIMINVASALEYLHHGYTSPIVHCDLKPSNILLDEDMVAHVGDFGIAKLFKEDQRISLSKTLGTIGYIAPEYGSTGTISTMVDVYSYGIMLIETFTKKKPTDNIFAEDFTMRRWVFNSFPDAIMHIVDVDVVNGVEGNIRTKESCFTSIMELALECTADLPKERLNMKDVLIRLKKIKIEFCQCAN</sequence>
<dbReference type="OrthoDB" id="676979at2759"/>
<dbReference type="SUPFAM" id="SSF56112">
    <property type="entry name" value="Protein kinase-like (PK-like)"/>
    <property type="match status" value="1"/>
</dbReference>
<evidence type="ECO:0000256" key="14">
    <source>
        <dbReference type="ARBA" id="ARBA00022840"/>
    </source>
</evidence>
<dbReference type="GO" id="GO:0005524">
    <property type="term" value="F:ATP binding"/>
    <property type="evidence" value="ECO:0007669"/>
    <property type="project" value="UniProtKB-KW"/>
</dbReference>
<dbReference type="InterPro" id="IPR011009">
    <property type="entry name" value="Kinase-like_dom_sf"/>
</dbReference>
<keyword evidence="12" id="KW-0547">Nucleotide-binding</keyword>
<evidence type="ECO:0000256" key="13">
    <source>
        <dbReference type="ARBA" id="ARBA00022777"/>
    </source>
</evidence>
<proteinExistence type="inferred from homology"/>
<dbReference type="InterPro" id="IPR032675">
    <property type="entry name" value="LRR_dom_sf"/>
</dbReference>
<keyword evidence="4" id="KW-1003">Cell membrane</keyword>
<evidence type="ECO:0000256" key="1">
    <source>
        <dbReference type="ARBA" id="ARBA00004162"/>
    </source>
</evidence>
<name>A0A8S0UES3_OLEEU</name>
<evidence type="ECO:0000256" key="18">
    <source>
        <dbReference type="ARBA" id="ARBA00023180"/>
    </source>
</evidence>
<keyword evidence="17 24" id="KW-0675">Receptor</keyword>
<evidence type="ECO:0000256" key="19">
    <source>
        <dbReference type="ARBA" id="ARBA00047899"/>
    </source>
</evidence>
<dbReference type="InterPro" id="IPR000719">
    <property type="entry name" value="Prot_kinase_dom"/>
</dbReference>
<evidence type="ECO:0000259" key="23">
    <source>
        <dbReference type="PROSITE" id="PS50011"/>
    </source>
</evidence>
<dbReference type="EC" id="2.7.11.1" evidence="3"/>
<keyword evidence="10 22" id="KW-0732">Signal</keyword>
<evidence type="ECO:0000256" key="15">
    <source>
        <dbReference type="ARBA" id="ARBA00022989"/>
    </source>
</evidence>
<dbReference type="Pfam" id="PF13855">
    <property type="entry name" value="LRR_8"/>
    <property type="match status" value="4"/>
</dbReference>
<keyword evidence="5" id="KW-0723">Serine/threonine-protein kinase</keyword>
<dbReference type="Gene3D" id="1.10.510.10">
    <property type="entry name" value="Transferase(Phosphotransferase) domain 1"/>
    <property type="match status" value="1"/>
</dbReference>
<gene>
    <name evidence="24" type="ORF">OLEA9_A064005</name>
</gene>
<dbReference type="Pfam" id="PF08263">
    <property type="entry name" value="LRRNT_2"/>
    <property type="match status" value="1"/>
</dbReference>
<feature type="chain" id="PRO_5035758899" description="non-specific serine/threonine protein kinase" evidence="22">
    <location>
        <begin position="22"/>
        <end position="1017"/>
    </location>
</feature>
<keyword evidence="16 21" id="KW-0472">Membrane</keyword>
<comment type="similarity">
    <text evidence="2">Belongs to the protein kinase superfamily. Ser/Thr protein kinase family.</text>
</comment>
<keyword evidence="14" id="KW-0067">ATP-binding</keyword>
<dbReference type="Proteomes" id="UP000594638">
    <property type="component" value="Unassembled WGS sequence"/>
</dbReference>
<dbReference type="Pfam" id="PF00560">
    <property type="entry name" value="LRR_1"/>
    <property type="match status" value="4"/>
</dbReference>
<keyword evidence="13" id="KW-0418">Kinase</keyword>
<feature type="domain" description="Protein kinase" evidence="23">
    <location>
        <begin position="733"/>
        <end position="1008"/>
    </location>
</feature>
<dbReference type="GO" id="GO:0006952">
    <property type="term" value="P:defense response"/>
    <property type="evidence" value="ECO:0007669"/>
    <property type="project" value="UniProtKB-ARBA"/>
</dbReference>
<dbReference type="InterPro" id="IPR001611">
    <property type="entry name" value="Leu-rich_rpt"/>
</dbReference>
<evidence type="ECO:0000256" key="8">
    <source>
        <dbReference type="ARBA" id="ARBA00022679"/>
    </source>
</evidence>
<keyword evidence="11" id="KW-0677">Repeat</keyword>
<dbReference type="GO" id="GO:0004674">
    <property type="term" value="F:protein serine/threonine kinase activity"/>
    <property type="evidence" value="ECO:0007669"/>
    <property type="project" value="UniProtKB-KW"/>
</dbReference>
<dbReference type="PANTHER" id="PTHR27008">
    <property type="entry name" value="OS04G0122200 PROTEIN"/>
    <property type="match status" value="1"/>
</dbReference>
<protein>
    <recommendedName>
        <fullName evidence="3">non-specific serine/threonine protein kinase</fullName>
        <ecNumber evidence="3">2.7.11.1</ecNumber>
    </recommendedName>
</protein>
<evidence type="ECO:0000256" key="17">
    <source>
        <dbReference type="ARBA" id="ARBA00023170"/>
    </source>
</evidence>
<dbReference type="SMART" id="SM00369">
    <property type="entry name" value="LRR_TYP"/>
    <property type="match status" value="10"/>
</dbReference>
<dbReference type="InterPro" id="IPR003591">
    <property type="entry name" value="Leu-rich_rpt_typical-subtyp"/>
</dbReference>
<evidence type="ECO:0000256" key="3">
    <source>
        <dbReference type="ARBA" id="ARBA00012513"/>
    </source>
</evidence>
<evidence type="ECO:0000256" key="7">
    <source>
        <dbReference type="ARBA" id="ARBA00022614"/>
    </source>
</evidence>
<accession>A0A8S0UES3</accession>
<dbReference type="FunFam" id="3.80.10.10:FF:000383">
    <property type="entry name" value="Leucine-rich repeat receptor protein kinase EMS1"/>
    <property type="match status" value="1"/>
</dbReference>
<dbReference type="Gramene" id="OE9A064005T1">
    <property type="protein sequence ID" value="OE9A064005C1"/>
    <property type="gene ID" value="OE9A064005"/>
</dbReference>
<dbReference type="PANTHER" id="PTHR27008:SF585">
    <property type="entry name" value="PROTEIN KINASE DOMAIN-CONTAINING PROTEIN"/>
    <property type="match status" value="1"/>
</dbReference>
<evidence type="ECO:0000256" key="4">
    <source>
        <dbReference type="ARBA" id="ARBA00022475"/>
    </source>
</evidence>
<dbReference type="FunFam" id="1.10.510.10:FF:000358">
    <property type="entry name" value="Putative leucine-rich repeat receptor-like serine/threonine-protein kinase"/>
    <property type="match status" value="1"/>
</dbReference>
<dbReference type="AlphaFoldDB" id="A0A8S0UES3"/>
<dbReference type="InterPro" id="IPR013210">
    <property type="entry name" value="LRR_N_plant-typ"/>
</dbReference>
<dbReference type="InterPro" id="IPR051809">
    <property type="entry name" value="Plant_receptor-like_S/T_kinase"/>
</dbReference>
<evidence type="ECO:0000256" key="20">
    <source>
        <dbReference type="ARBA" id="ARBA00048679"/>
    </source>
</evidence>